<dbReference type="Proteomes" id="UP000222106">
    <property type="component" value="Unassembled WGS sequence"/>
</dbReference>
<sequence>MSTSRSSVLAATSAAALLTLAACSSGATAGAGGATADGAANGSGQSGELDTVTVQLDYQVRGNHGMFYVAQEKGFFEDEGIEVDAINTGSGSPDTLRLVGSGGAEFGFADLPSLVTARSQNVPVKALAAVNQVTPLGLCTLRDNVELADVKELEGLTMGVHPAGSTFIFYEALLAANDVDRSAIKEVTVTPPYENYLIQKQVDAVVCYIDAEVPLLEDAAGGEGSLSILLGSEYGYDAYGSGLFTTDEMIERNPDLVQRFTNAYLRAFEFVQENPEETAKILTEASAELAGKEQLFTRQLQADIDHTFTSPATEAGGLGAMEEEMWQSTIDILAEQGVLEGEPPAASHVFDSTFVDTFNSGS</sequence>
<keyword evidence="1" id="KW-0732">Signal</keyword>
<dbReference type="Pfam" id="PF09084">
    <property type="entry name" value="NMT1"/>
    <property type="match status" value="1"/>
</dbReference>
<dbReference type="GO" id="GO:0009228">
    <property type="term" value="P:thiamine biosynthetic process"/>
    <property type="evidence" value="ECO:0007669"/>
    <property type="project" value="InterPro"/>
</dbReference>
<dbReference type="PROSITE" id="PS51257">
    <property type="entry name" value="PROKAR_LIPOPROTEIN"/>
    <property type="match status" value="1"/>
</dbReference>
<dbReference type="RefSeq" id="WP_143426981.1">
    <property type="nucleotide sequence ID" value="NZ_PDJI01000004.1"/>
</dbReference>
<evidence type="ECO:0000313" key="3">
    <source>
        <dbReference type="EMBL" id="PFG39527.1"/>
    </source>
</evidence>
<dbReference type="OrthoDB" id="7808807at2"/>
<organism evidence="3 4">
    <name type="scientific">Georgenia soli</name>
    <dbReference type="NCBI Taxonomy" id="638953"/>
    <lineage>
        <taxon>Bacteria</taxon>
        <taxon>Bacillati</taxon>
        <taxon>Actinomycetota</taxon>
        <taxon>Actinomycetes</taxon>
        <taxon>Micrococcales</taxon>
        <taxon>Bogoriellaceae</taxon>
        <taxon>Georgenia</taxon>
    </lineage>
</organism>
<proteinExistence type="predicted"/>
<feature type="signal peptide" evidence="1">
    <location>
        <begin position="1"/>
        <end position="29"/>
    </location>
</feature>
<gene>
    <name evidence="3" type="ORF">ATJ97_2033</name>
</gene>
<dbReference type="InterPro" id="IPR006311">
    <property type="entry name" value="TAT_signal"/>
</dbReference>
<dbReference type="AlphaFoldDB" id="A0A2A9EKB5"/>
<feature type="domain" description="SsuA/THI5-like" evidence="2">
    <location>
        <begin position="63"/>
        <end position="277"/>
    </location>
</feature>
<name>A0A2A9EKB5_9MICO</name>
<evidence type="ECO:0000259" key="2">
    <source>
        <dbReference type="Pfam" id="PF09084"/>
    </source>
</evidence>
<evidence type="ECO:0000313" key="4">
    <source>
        <dbReference type="Proteomes" id="UP000222106"/>
    </source>
</evidence>
<evidence type="ECO:0000256" key="1">
    <source>
        <dbReference type="SAM" id="SignalP"/>
    </source>
</evidence>
<dbReference type="EMBL" id="PDJI01000004">
    <property type="protein sequence ID" value="PFG39527.1"/>
    <property type="molecule type" value="Genomic_DNA"/>
</dbReference>
<dbReference type="InterPro" id="IPR015168">
    <property type="entry name" value="SsuA/THI5"/>
</dbReference>
<dbReference type="InterPro" id="IPR027939">
    <property type="entry name" value="NMT1/THI5"/>
</dbReference>
<dbReference type="PANTHER" id="PTHR31528:SF15">
    <property type="entry name" value="RIBOFLAVIN-BINDING PROTEIN RIBY"/>
    <property type="match status" value="1"/>
</dbReference>
<dbReference type="SUPFAM" id="SSF53850">
    <property type="entry name" value="Periplasmic binding protein-like II"/>
    <property type="match status" value="1"/>
</dbReference>
<dbReference type="PROSITE" id="PS51318">
    <property type="entry name" value="TAT"/>
    <property type="match status" value="1"/>
</dbReference>
<accession>A0A2A9EKB5</accession>
<protein>
    <submittedName>
        <fullName evidence="3">NitT/TauT family transport system substrate-binding protein</fullName>
    </submittedName>
</protein>
<feature type="chain" id="PRO_5038771775" evidence="1">
    <location>
        <begin position="30"/>
        <end position="362"/>
    </location>
</feature>
<keyword evidence="4" id="KW-1185">Reference proteome</keyword>
<dbReference type="PANTHER" id="PTHR31528">
    <property type="entry name" value="4-AMINO-5-HYDROXYMETHYL-2-METHYLPYRIMIDINE PHOSPHATE SYNTHASE THI11-RELATED"/>
    <property type="match status" value="1"/>
</dbReference>
<comment type="caution">
    <text evidence="3">The sequence shown here is derived from an EMBL/GenBank/DDBJ whole genome shotgun (WGS) entry which is preliminary data.</text>
</comment>
<dbReference type="Gene3D" id="3.40.190.10">
    <property type="entry name" value="Periplasmic binding protein-like II"/>
    <property type="match status" value="2"/>
</dbReference>
<reference evidence="3 4" key="1">
    <citation type="submission" date="2017-10" db="EMBL/GenBank/DDBJ databases">
        <title>Sequencing the genomes of 1000 actinobacteria strains.</title>
        <authorList>
            <person name="Klenk H.-P."/>
        </authorList>
    </citation>
    <scope>NUCLEOTIDE SEQUENCE [LARGE SCALE GENOMIC DNA]</scope>
    <source>
        <strain evidence="3 4">DSM 21838</strain>
    </source>
</reference>